<sequence length="252" mass="28127">MKYSIVIAVMNGAETLRKTLGSVFTQTYPGWEIVVQDGGSTDGTLAILKDCGKDVDWRSEPDTGIYDAWNKALDRVTGDWVLFLGADDCLLHRHVLAQCGPYLAALPDDILFAYGTLLMSNGPDDKTALRISRSLHAVYHQILQDMPMPFPATFIRSSAFRGQRFDTRYAIAGDYEFAARLATRSNIARLPVWVAYMLRGGISDNPATAQKLFRERDRILRTVVASRAGEFVQGLADHFLDYDISMDPIPEQ</sequence>
<dbReference type="Gene3D" id="3.90.550.10">
    <property type="entry name" value="Spore Coat Polysaccharide Biosynthesis Protein SpsA, Chain A"/>
    <property type="match status" value="1"/>
</dbReference>
<proteinExistence type="predicted"/>
<dbReference type="Pfam" id="PF00535">
    <property type="entry name" value="Glycos_transf_2"/>
    <property type="match status" value="1"/>
</dbReference>
<protein>
    <submittedName>
        <fullName evidence="2">Glycosyl transferase family 2</fullName>
    </submittedName>
</protein>
<feature type="domain" description="Glycosyltransferase 2-like" evidence="1">
    <location>
        <begin position="4"/>
        <end position="99"/>
    </location>
</feature>
<evidence type="ECO:0000313" key="2">
    <source>
        <dbReference type="EMBL" id="SBV98951.1"/>
    </source>
</evidence>
<keyword evidence="2" id="KW-0808">Transferase</keyword>
<dbReference type="EMBL" id="FLUQ01000001">
    <property type="protein sequence ID" value="SBV98951.1"/>
    <property type="molecule type" value="Genomic_DNA"/>
</dbReference>
<gene>
    <name evidence="2" type="ORF">KL86DPRO_11477</name>
</gene>
<dbReference type="InterPro" id="IPR050834">
    <property type="entry name" value="Glycosyltransf_2"/>
</dbReference>
<organism evidence="2">
    <name type="scientific">uncultured delta proteobacterium</name>
    <dbReference type="NCBI Taxonomy" id="34034"/>
    <lineage>
        <taxon>Bacteria</taxon>
        <taxon>Deltaproteobacteria</taxon>
        <taxon>environmental samples</taxon>
    </lineage>
</organism>
<dbReference type="GO" id="GO:0016740">
    <property type="term" value="F:transferase activity"/>
    <property type="evidence" value="ECO:0007669"/>
    <property type="project" value="UniProtKB-KW"/>
</dbReference>
<accession>A0A212JHR3</accession>
<evidence type="ECO:0000259" key="1">
    <source>
        <dbReference type="Pfam" id="PF00535"/>
    </source>
</evidence>
<reference evidence="2" key="1">
    <citation type="submission" date="2016-04" db="EMBL/GenBank/DDBJ databases">
        <authorList>
            <person name="Evans L.H."/>
            <person name="Alamgir A."/>
            <person name="Owens N."/>
            <person name="Weber N.D."/>
            <person name="Virtaneva K."/>
            <person name="Barbian K."/>
            <person name="Babar A."/>
            <person name="Rosenke K."/>
        </authorList>
    </citation>
    <scope>NUCLEOTIDE SEQUENCE</scope>
    <source>
        <strain evidence="2">86</strain>
    </source>
</reference>
<dbReference type="AlphaFoldDB" id="A0A212JHR3"/>
<dbReference type="SUPFAM" id="SSF53448">
    <property type="entry name" value="Nucleotide-diphospho-sugar transferases"/>
    <property type="match status" value="1"/>
</dbReference>
<dbReference type="InterPro" id="IPR001173">
    <property type="entry name" value="Glyco_trans_2-like"/>
</dbReference>
<dbReference type="PANTHER" id="PTHR43685:SF2">
    <property type="entry name" value="GLYCOSYLTRANSFERASE 2-LIKE DOMAIN-CONTAINING PROTEIN"/>
    <property type="match status" value="1"/>
</dbReference>
<name>A0A212JHR3_9DELT</name>
<dbReference type="PANTHER" id="PTHR43685">
    <property type="entry name" value="GLYCOSYLTRANSFERASE"/>
    <property type="match status" value="1"/>
</dbReference>
<dbReference type="CDD" id="cd06433">
    <property type="entry name" value="GT_2_WfgS_like"/>
    <property type="match status" value="1"/>
</dbReference>
<dbReference type="InterPro" id="IPR029044">
    <property type="entry name" value="Nucleotide-diphossugar_trans"/>
</dbReference>